<dbReference type="InterPro" id="IPR003961">
    <property type="entry name" value="FN3_dom"/>
</dbReference>
<dbReference type="SMART" id="SM00060">
    <property type="entry name" value="FN3"/>
    <property type="match status" value="1"/>
</dbReference>
<dbReference type="InterPro" id="IPR013783">
    <property type="entry name" value="Ig-like_fold"/>
</dbReference>
<evidence type="ECO:0000256" key="2">
    <source>
        <dbReference type="ARBA" id="ARBA00022692"/>
    </source>
</evidence>
<organism evidence="11 12">
    <name type="scientific">Tegillarca granosa</name>
    <name type="common">Malaysian cockle</name>
    <name type="synonym">Anadara granosa</name>
    <dbReference type="NCBI Taxonomy" id="220873"/>
    <lineage>
        <taxon>Eukaryota</taxon>
        <taxon>Metazoa</taxon>
        <taxon>Spiralia</taxon>
        <taxon>Lophotrochozoa</taxon>
        <taxon>Mollusca</taxon>
        <taxon>Bivalvia</taxon>
        <taxon>Autobranchia</taxon>
        <taxon>Pteriomorphia</taxon>
        <taxon>Arcoida</taxon>
        <taxon>Arcoidea</taxon>
        <taxon>Arcidae</taxon>
        <taxon>Tegillarca</taxon>
    </lineage>
</organism>
<evidence type="ECO:0000259" key="10">
    <source>
        <dbReference type="PROSITE" id="PS50853"/>
    </source>
</evidence>
<dbReference type="Proteomes" id="UP001217089">
    <property type="component" value="Unassembled WGS sequence"/>
</dbReference>
<keyword evidence="7" id="KW-1015">Disulfide bond</keyword>
<evidence type="ECO:0000256" key="4">
    <source>
        <dbReference type="ARBA" id="ARBA00022889"/>
    </source>
</evidence>
<evidence type="ECO:0000313" key="11">
    <source>
        <dbReference type="EMBL" id="KAJ8316345.1"/>
    </source>
</evidence>
<gene>
    <name evidence="11" type="ORF">KUTeg_006359</name>
</gene>
<keyword evidence="3" id="KW-0732">Signal</keyword>
<keyword evidence="8" id="KW-0393">Immunoglobulin domain</keyword>
<comment type="subcellular location">
    <subcellularLocation>
        <location evidence="1">Membrane</location>
        <topology evidence="1">Single-pass membrane protein</topology>
    </subcellularLocation>
</comment>
<keyword evidence="2" id="KW-0812">Transmembrane</keyword>
<evidence type="ECO:0000256" key="1">
    <source>
        <dbReference type="ARBA" id="ARBA00004167"/>
    </source>
</evidence>
<accession>A0ABQ9FJ87</accession>
<dbReference type="InterPro" id="IPR056754">
    <property type="entry name" value="DSCAM/DSCAML_C"/>
</dbReference>
<evidence type="ECO:0000256" key="6">
    <source>
        <dbReference type="ARBA" id="ARBA00023136"/>
    </source>
</evidence>
<dbReference type="Pfam" id="PF25059">
    <property type="entry name" value="FN3_DSCAM-DSCAML_C"/>
    <property type="match status" value="1"/>
</dbReference>
<evidence type="ECO:0000313" key="12">
    <source>
        <dbReference type="Proteomes" id="UP001217089"/>
    </source>
</evidence>
<feature type="domain" description="Fibronectin type-III" evidence="10">
    <location>
        <begin position="60"/>
        <end position="154"/>
    </location>
</feature>
<sequence length="447" mass="49523">MLIYIFLPFYIKAPPKAPRLDVVAITSSTIQVNWRSGSNGGSPILGKSRGLHLFSEPIMPAQSLLLKSINVTHVDLNMSSWQLSGCPIERFSIKYQVWNDESWTQVANNVNRNTTIFTVLDLHPATWYKMIVTAHSDAGNTECHLKFATLTYHGNDDGNINPYATFNELKEVFAETNELGRNTQMSDEFDEISLEKAQAQKAMLTPPEAYVPFFQTKGDKSEVLKDSIPLDVSHESQSRLQGYDNQERFYCNLLFFYDLSTGSQRHSLISSVTTVSSSRDELLEALENAKRNPPPPVVYESPPESSSQPTDSSGTEPGIVQFTQSPPKPNEQREAACELPAYNEAQGICGSASSSHSTMLVLVTSVRMISSSVRFSLVTRLLTLDGEGYGDLILVGGRRTPHGRARYSTSLQTPGTDESRPLVRSIVQQTMASPAEEDEDSVSLLDR</sequence>
<keyword evidence="6" id="KW-0472">Membrane</keyword>
<keyword evidence="5" id="KW-1133">Transmembrane helix</keyword>
<feature type="compositionally biased region" description="Low complexity" evidence="9">
    <location>
        <begin position="298"/>
        <end position="313"/>
    </location>
</feature>
<keyword evidence="12" id="KW-1185">Reference proteome</keyword>
<dbReference type="PROSITE" id="PS50853">
    <property type="entry name" value="FN3"/>
    <property type="match status" value="1"/>
</dbReference>
<dbReference type="CDD" id="cd00063">
    <property type="entry name" value="FN3"/>
    <property type="match status" value="1"/>
</dbReference>
<evidence type="ECO:0000256" key="7">
    <source>
        <dbReference type="ARBA" id="ARBA00023157"/>
    </source>
</evidence>
<dbReference type="InterPro" id="IPR036116">
    <property type="entry name" value="FN3_sf"/>
</dbReference>
<dbReference type="SUPFAM" id="SSF49265">
    <property type="entry name" value="Fibronectin type III"/>
    <property type="match status" value="1"/>
</dbReference>
<evidence type="ECO:0000256" key="3">
    <source>
        <dbReference type="ARBA" id="ARBA00022729"/>
    </source>
</evidence>
<comment type="caution">
    <text evidence="11">The sequence shown here is derived from an EMBL/GenBank/DDBJ whole genome shotgun (WGS) entry which is preliminary data.</text>
</comment>
<evidence type="ECO:0000256" key="9">
    <source>
        <dbReference type="SAM" id="MobiDB-lite"/>
    </source>
</evidence>
<name>A0ABQ9FJ87_TEGGR</name>
<reference evidence="11 12" key="1">
    <citation type="submission" date="2022-12" db="EMBL/GenBank/DDBJ databases">
        <title>Chromosome-level genome of Tegillarca granosa.</title>
        <authorList>
            <person name="Kim J."/>
        </authorList>
    </citation>
    <scope>NUCLEOTIDE SEQUENCE [LARGE SCALE GENOMIC DNA]</scope>
    <source>
        <strain evidence="11">Teg-2019</strain>
        <tissue evidence="11">Adductor muscle</tissue>
    </source>
</reference>
<feature type="region of interest" description="Disordered" evidence="9">
    <location>
        <begin position="286"/>
        <end position="334"/>
    </location>
</feature>
<evidence type="ECO:0000256" key="5">
    <source>
        <dbReference type="ARBA" id="ARBA00022989"/>
    </source>
</evidence>
<protein>
    <recommendedName>
        <fullName evidence="10">Fibronectin type-III domain-containing protein</fullName>
    </recommendedName>
</protein>
<evidence type="ECO:0000256" key="8">
    <source>
        <dbReference type="ARBA" id="ARBA00023319"/>
    </source>
</evidence>
<dbReference type="EMBL" id="JARBDR010000328">
    <property type="protein sequence ID" value="KAJ8316345.1"/>
    <property type="molecule type" value="Genomic_DNA"/>
</dbReference>
<keyword evidence="4" id="KW-0130">Cell adhesion</keyword>
<proteinExistence type="predicted"/>
<dbReference type="Gene3D" id="2.60.40.10">
    <property type="entry name" value="Immunoglobulins"/>
    <property type="match status" value="1"/>
</dbReference>